<dbReference type="InterPro" id="IPR020846">
    <property type="entry name" value="MFS_dom"/>
</dbReference>
<dbReference type="AlphaFoldDB" id="A0A9P8EBC3"/>
<evidence type="ECO:0000256" key="5">
    <source>
        <dbReference type="SAM" id="MobiDB-lite"/>
    </source>
</evidence>
<feature type="transmembrane region" description="Helical" evidence="6">
    <location>
        <begin position="114"/>
        <end position="132"/>
    </location>
</feature>
<dbReference type="PANTHER" id="PTHR23502">
    <property type="entry name" value="MAJOR FACILITATOR SUPERFAMILY"/>
    <property type="match status" value="1"/>
</dbReference>
<feature type="transmembrane region" description="Helical" evidence="6">
    <location>
        <begin position="517"/>
        <end position="537"/>
    </location>
</feature>
<evidence type="ECO:0000256" key="3">
    <source>
        <dbReference type="ARBA" id="ARBA00022989"/>
    </source>
</evidence>
<dbReference type="Pfam" id="PF07690">
    <property type="entry name" value="MFS_1"/>
    <property type="match status" value="1"/>
</dbReference>
<feature type="region of interest" description="Disordered" evidence="5">
    <location>
        <begin position="22"/>
        <end position="48"/>
    </location>
</feature>
<name>A0A9P8EBC3_AURME</name>
<dbReference type="InterPro" id="IPR011701">
    <property type="entry name" value="MFS"/>
</dbReference>
<organism evidence="8 9">
    <name type="scientific">Aureobasidium melanogenum</name>
    <name type="common">Aureobasidium pullulans var. melanogenum</name>
    <dbReference type="NCBI Taxonomy" id="46634"/>
    <lineage>
        <taxon>Eukaryota</taxon>
        <taxon>Fungi</taxon>
        <taxon>Dikarya</taxon>
        <taxon>Ascomycota</taxon>
        <taxon>Pezizomycotina</taxon>
        <taxon>Dothideomycetes</taxon>
        <taxon>Dothideomycetidae</taxon>
        <taxon>Dothideales</taxon>
        <taxon>Saccotheciaceae</taxon>
        <taxon>Aureobasidium</taxon>
    </lineage>
</organism>
<dbReference type="OrthoDB" id="3936150at2759"/>
<gene>
    <name evidence="8" type="ORF">KCU76_g11730</name>
</gene>
<feature type="domain" description="Major facilitator superfamily (MFS) profile" evidence="7">
    <location>
        <begin position="116"/>
        <end position="542"/>
    </location>
</feature>
<feature type="compositionally biased region" description="Basic and acidic residues" evidence="5">
    <location>
        <begin position="37"/>
        <end position="48"/>
    </location>
</feature>
<keyword evidence="4 6" id="KW-0472">Membrane</keyword>
<dbReference type="PANTHER" id="PTHR23502:SF188">
    <property type="entry name" value="MAJOR FACILITATOR SUPERFAMILY (MFS) PROFILE DOMAIN-CONTAINING PROTEIN"/>
    <property type="match status" value="1"/>
</dbReference>
<feature type="transmembrane region" description="Helical" evidence="6">
    <location>
        <begin position="345"/>
        <end position="364"/>
    </location>
</feature>
<feature type="non-terminal residue" evidence="8">
    <location>
        <position position="554"/>
    </location>
</feature>
<reference evidence="8" key="1">
    <citation type="journal article" date="2021" name="J Fungi (Basel)">
        <title>Virulence traits and population genomics of the black yeast Aureobasidium melanogenum.</title>
        <authorList>
            <person name="Cernosa A."/>
            <person name="Sun X."/>
            <person name="Gostincar C."/>
            <person name="Fang C."/>
            <person name="Gunde-Cimerman N."/>
            <person name="Song Z."/>
        </authorList>
    </citation>
    <scope>NUCLEOTIDE SEQUENCE</scope>
    <source>
        <strain evidence="8">EXF-9911</strain>
    </source>
</reference>
<keyword evidence="2 6" id="KW-0812">Transmembrane</keyword>
<evidence type="ECO:0000313" key="8">
    <source>
        <dbReference type="EMBL" id="KAG9685409.1"/>
    </source>
</evidence>
<sequence length="554" mass="61521">MQTLLQYRREQRYASLVQARTSSLKRTLDLQPPSPLDDEKQNSDSDLDLAGREHSSATLIDVEQQRGPPLTLLDSHGAIIKPTHDKNEAKIPVKCDDDGKDQADPHNWSRMKRTWTTVLLFCLVFSQGWVSACDSNVTKPSAKEFHVSQTSETLATALFLLGISLGSLIVGPLSEELGRNPVYLVPSFLYLCFLLGDALSPNFGAQIAFRFLSGLASSSTLSIYGGSLADLYTTEERNKVWPVFALSPLLSPILSPVAGGWIDGHISWRWVYWIGLIMSGAIFLVAFFFLPETSSPMIIQWRAHHLRVVTGSDRYTCELEGKETLGQRLAHNLQRPAKFFTTEPIIMALGFYLIVIYIVIFDFLNGFEFIFTDTWGLSSGDTALAFLGICLGSVISVALMPLIYMVHRKVSKKGDDGETSPEALLLPAMVASPFFAISIFWLAWTSYRSVSYWSSYVSTVLFGYSMTALFVSSYSYIINIYGTYSSSALGSVTMARYFVAAGMVVAARPMYQGIGHHWALSFLGCLGVICLPVPWLIHAFGKKLRDKSEFINDD</sequence>
<accession>A0A9P8EBC3</accession>
<dbReference type="EMBL" id="JAHFXF010000575">
    <property type="protein sequence ID" value="KAG9685409.1"/>
    <property type="molecule type" value="Genomic_DNA"/>
</dbReference>
<dbReference type="Gene3D" id="1.20.1250.20">
    <property type="entry name" value="MFS general substrate transporter like domains"/>
    <property type="match status" value="1"/>
</dbReference>
<comment type="subcellular location">
    <subcellularLocation>
        <location evidence="1">Membrane</location>
        <topology evidence="1">Multi-pass membrane protein</topology>
    </subcellularLocation>
</comment>
<dbReference type="SUPFAM" id="SSF103473">
    <property type="entry name" value="MFS general substrate transporter"/>
    <property type="match status" value="1"/>
</dbReference>
<feature type="transmembrane region" description="Helical" evidence="6">
    <location>
        <begin position="182"/>
        <end position="201"/>
    </location>
</feature>
<dbReference type="PROSITE" id="PS50850">
    <property type="entry name" value="MFS"/>
    <property type="match status" value="1"/>
</dbReference>
<dbReference type="GO" id="GO:0005886">
    <property type="term" value="C:plasma membrane"/>
    <property type="evidence" value="ECO:0007669"/>
    <property type="project" value="TreeGrafter"/>
</dbReference>
<evidence type="ECO:0000313" key="9">
    <source>
        <dbReference type="Proteomes" id="UP000779574"/>
    </source>
</evidence>
<feature type="transmembrane region" description="Helical" evidence="6">
    <location>
        <begin position="152"/>
        <end position="170"/>
    </location>
</feature>
<dbReference type="CDD" id="cd17323">
    <property type="entry name" value="MFS_Tpo1_MDR_like"/>
    <property type="match status" value="1"/>
</dbReference>
<comment type="caution">
    <text evidence="8">The sequence shown here is derived from an EMBL/GenBank/DDBJ whole genome shotgun (WGS) entry which is preliminary data.</text>
</comment>
<feature type="transmembrane region" description="Helical" evidence="6">
    <location>
        <begin position="270"/>
        <end position="290"/>
    </location>
</feature>
<evidence type="ECO:0000256" key="2">
    <source>
        <dbReference type="ARBA" id="ARBA00022692"/>
    </source>
</evidence>
<protein>
    <submittedName>
        <fullName evidence="8">MFS general substrate transporter</fullName>
    </submittedName>
</protein>
<dbReference type="InterPro" id="IPR036259">
    <property type="entry name" value="MFS_trans_sf"/>
</dbReference>
<dbReference type="GO" id="GO:0022857">
    <property type="term" value="F:transmembrane transporter activity"/>
    <property type="evidence" value="ECO:0007669"/>
    <property type="project" value="InterPro"/>
</dbReference>
<evidence type="ECO:0000256" key="1">
    <source>
        <dbReference type="ARBA" id="ARBA00004141"/>
    </source>
</evidence>
<keyword evidence="3 6" id="KW-1133">Transmembrane helix</keyword>
<feature type="transmembrane region" description="Helical" evidence="6">
    <location>
        <begin position="489"/>
        <end position="511"/>
    </location>
</feature>
<feature type="transmembrane region" description="Helical" evidence="6">
    <location>
        <begin position="456"/>
        <end position="477"/>
    </location>
</feature>
<evidence type="ECO:0000259" key="7">
    <source>
        <dbReference type="PROSITE" id="PS50850"/>
    </source>
</evidence>
<feature type="transmembrane region" description="Helical" evidence="6">
    <location>
        <begin position="424"/>
        <end position="444"/>
    </location>
</feature>
<feature type="transmembrane region" description="Helical" evidence="6">
    <location>
        <begin position="207"/>
        <end position="228"/>
    </location>
</feature>
<evidence type="ECO:0000256" key="4">
    <source>
        <dbReference type="ARBA" id="ARBA00023136"/>
    </source>
</evidence>
<feature type="transmembrane region" description="Helical" evidence="6">
    <location>
        <begin position="384"/>
        <end position="404"/>
    </location>
</feature>
<feature type="transmembrane region" description="Helical" evidence="6">
    <location>
        <begin position="240"/>
        <end position="258"/>
    </location>
</feature>
<reference evidence="8" key="2">
    <citation type="submission" date="2021-08" db="EMBL/GenBank/DDBJ databases">
        <authorList>
            <person name="Gostincar C."/>
            <person name="Sun X."/>
            <person name="Song Z."/>
            <person name="Gunde-Cimerman N."/>
        </authorList>
    </citation>
    <scope>NUCLEOTIDE SEQUENCE</scope>
    <source>
        <strain evidence="8">EXF-9911</strain>
    </source>
</reference>
<dbReference type="Proteomes" id="UP000779574">
    <property type="component" value="Unassembled WGS sequence"/>
</dbReference>
<evidence type="ECO:0000256" key="6">
    <source>
        <dbReference type="SAM" id="Phobius"/>
    </source>
</evidence>
<proteinExistence type="predicted"/>